<comment type="similarity">
    <text evidence="3">Belongs to the NMT1/THI5 family.</text>
</comment>
<accession>A0A7W9S6C3</accession>
<protein>
    <recommendedName>
        <fullName evidence="10">Thiamine pyrimidine synthase</fullName>
    </recommendedName>
</protein>
<dbReference type="Pfam" id="PF09084">
    <property type="entry name" value="NMT1"/>
    <property type="match status" value="1"/>
</dbReference>
<dbReference type="PANTHER" id="PTHR31528">
    <property type="entry name" value="4-AMINO-5-HYDROXYMETHYL-2-METHYLPYRIMIDINE PHOSPHATE SYNTHASE THI11-RELATED"/>
    <property type="match status" value="1"/>
</dbReference>
<comment type="subunit">
    <text evidence="4">Homodimer.</text>
</comment>
<dbReference type="InterPro" id="IPR015168">
    <property type="entry name" value="SsuA/THI5"/>
</dbReference>
<evidence type="ECO:0000256" key="2">
    <source>
        <dbReference type="ARBA" id="ARBA00004948"/>
    </source>
</evidence>
<dbReference type="InterPro" id="IPR027939">
    <property type="entry name" value="NMT1/THI5"/>
</dbReference>
<feature type="chain" id="PRO_5031266871" description="Thiamine pyrimidine synthase" evidence="12">
    <location>
        <begin position="21"/>
        <end position="322"/>
    </location>
</feature>
<dbReference type="EMBL" id="JACHEU010000007">
    <property type="protein sequence ID" value="MBB6014589.1"/>
    <property type="molecule type" value="Genomic_DNA"/>
</dbReference>
<keyword evidence="15" id="KW-1185">Reference proteome</keyword>
<keyword evidence="7" id="KW-0663">Pyridoxal phosphate</keyword>
<evidence type="ECO:0000259" key="13">
    <source>
        <dbReference type="Pfam" id="PF09084"/>
    </source>
</evidence>
<keyword evidence="12" id="KW-0732">Signal</keyword>
<evidence type="ECO:0000256" key="9">
    <source>
        <dbReference type="ARBA" id="ARBA00023004"/>
    </source>
</evidence>
<evidence type="ECO:0000313" key="15">
    <source>
        <dbReference type="Proteomes" id="UP000533306"/>
    </source>
</evidence>
<organism evidence="14 15">
    <name type="scientific">Aquamicrobium lusatiense</name>
    <dbReference type="NCBI Taxonomy" id="89772"/>
    <lineage>
        <taxon>Bacteria</taxon>
        <taxon>Pseudomonadati</taxon>
        <taxon>Pseudomonadota</taxon>
        <taxon>Alphaproteobacteria</taxon>
        <taxon>Hyphomicrobiales</taxon>
        <taxon>Phyllobacteriaceae</taxon>
        <taxon>Aquamicrobium</taxon>
    </lineage>
</organism>
<dbReference type="SUPFAM" id="SSF53850">
    <property type="entry name" value="Periplasmic binding protein-like II"/>
    <property type="match status" value="1"/>
</dbReference>
<comment type="caution">
    <text evidence="14">The sequence shown here is derived from an EMBL/GenBank/DDBJ whole genome shotgun (WGS) entry which is preliminary data.</text>
</comment>
<reference evidence="14 15" key="1">
    <citation type="submission" date="2020-08" db="EMBL/GenBank/DDBJ databases">
        <title>Genomic Encyclopedia of Type Strains, Phase IV (KMG-IV): sequencing the most valuable type-strain genomes for metagenomic binning, comparative biology and taxonomic classification.</title>
        <authorList>
            <person name="Goeker M."/>
        </authorList>
    </citation>
    <scope>NUCLEOTIDE SEQUENCE [LARGE SCALE GENOMIC DNA]</scope>
    <source>
        <strain evidence="14 15">DSM 11099</strain>
    </source>
</reference>
<evidence type="ECO:0000256" key="10">
    <source>
        <dbReference type="ARBA" id="ARBA00033171"/>
    </source>
</evidence>
<evidence type="ECO:0000313" key="14">
    <source>
        <dbReference type="EMBL" id="MBB6014589.1"/>
    </source>
</evidence>
<dbReference type="AlphaFoldDB" id="A0A7W9S6C3"/>
<dbReference type="GO" id="GO:0046872">
    <property type="term" value="F:metal ion binding"/>
    <property type="evidence" value="ECO:0007669"/>
    <property type="project" value="UniProtKB-KW"/>
</dbReference>
<keyword evidence="9" id="KW-0408">Iron</keyword>
<feature type="domain" description="SsuA/THI5-like" evidence="13">
    <location>
        <begin position="35"/>
        <end position="244"/>
    </location>
</feature>
<proteinExistence type="inferred from homology"/>
<keyword evidence="8" id="KW-0784">Thiamine biosynthesis</keyword>
<evidence type="ECO:0000256" key="1">
    <source>
        <dbReference type="ARBA" id="ARBA00003469"/>
    </source>
</evidence>
<feature type="signal peptide" evidence="12">
    <location>
        <begin position="1"/>
        <end position="20"/>
    </location>
</feature>
<comment type="function">
    <text evidence="1">Responsible for the formation of the pyrimidine heterocycle in the thiamine biosynthesis pathway. Catalyzes the formation of hydroxymethylpyrimidine phosphate (HMP-P) from histidine and pyridoxal phosphate (PLP). The protein uses PLP and the active site histidine to form HMP-P, generating an inactive enzyme. The enzyme can only undergo a single turnover, which suggests it is a suicide enzyme.</text>
</comment>
<comment type="pathway">
    <text evidence="2">Cofactor biosynthesis; thiamine diphosphate biosynthesis.</text>
</comment>
<dbReference type="PANTHER" id="PTHR31528:SF1">
    <property type="entry name" value="4-AMINO-5-HYDROXYMETHYL-2-METHYLPYRIMIDINE PHOSPHATE SYNTHASE THI11-RELATED"/>
    <property type="match status" value="1"/>
</dbReference>
<evidence type="ECO:0000256" key="6">
    <source>
        <dbReference type="ARBA" id="ARBA00022723"/>
    </source>
</evidence>
<evidence type="ECO:0000256" key="7">
    <source>
        <dbReference type="ARBA" id="ARBA00022898"/>
    </source>
</evidence>
<evidence type="ECO:0000256" key="3">
    <source>
        <dbReference type="ARBA" id="ARBA00009406"/>
    </source>
</evidence>
<sequence length="322" mass="34162">MLRISAYAIATLALVQSAFAQDTTVRLGLDWGYLPYHAPLVIGMQEGYFRDEGIDLRFEPGRGSATTAIMLGESNYDIAHVNTTNAAVAISKGVPIKTVAVYQTKTAASFIGLADKVKLDGVDAVKAYSIGSTPGGSDQLSLRIFKAVNKIGDNDLNVVSLDANAKQAALLSGSIDLISGDGFAYAAIVRGAGKQPALFSLADHGVPLLGFGYSVNKDFAEKNPEAVKGFLRAVKKSWQTAVADVPAACEKARAELNLTHSQSACEDYFSGLISLSVSPSDASWGQQTDEMWSKLLGTLSEVGEVAPGYTVSDFYTNEYLPQ</sequence>
<evidence type="ECO:0000256" key="8">
    <source>
        <dbReference type="ARBA" id="ARBA00022977"/>
    </source>
</evidence>
<keyword evidence="6" id="KW-0479">Metal-binding</keyword>
<dbReference type="GO" id="GO:0009228">
    <property type="term" value="P:thiamine biosynthetic process"/>
    <property type="evidence" value="ECO:0007669"/>
    <property type="project" value="UniProtKB-KW"/>
</dbReference>
<evidence type="ECO:0000256" key="12">
    <source>
        <dbReference type="SAM" id="SignalP"/>
    </source>
</evidence>
<keyword evidence="5" id="KW-0808">Transferase</keyword>
<dbReference type="Gene3D" id="3.40.190.10">
    <property type="entry name" value="Periplasmic binding protein-like II"/>
    <property type="match status" value="2"/>
</dbReference>
<name>A0A7W9S6C3_9HYPH</name>
<evidence type="ECO:0000256" key="11">
    <source>
        <dbReference type="ARBA" id="ARBA00048179"/>
    </source>
</evidence>
<evidence type="ECO:0000256" key="4">
    <source>
        <dbReference type="ARBA" id="ARBA00011738"/>
    </source>
</evidence>
<gene>
    <name evidence="14" type="ORF">HNR59_003985</name>
</gene>
<dbReference type="Proteomes" id="UP000533306">
    <property type="component" value="Unassembled WGS sequence"/>
</dbReference>
<evidence type="ECO:0000256" key="5">
    <source>
        <dbReference type="ARBA" id="ARBA00022679"/>
    </source>
</evidence>
<comment type="catalytic activity">
    <reaction evidence="11">
        <text>N(6)-(pyridoxal phosphate)-L-lysyl-[4-amino-5-hydroxymethyl-2-methylpyrimidine phosphate synthase] + L-histidyl-[4-amino-5-hydroxymethyl-2-methylpyrimidine phosphate synthase] + 2 Fe(3+) + 4 H2O = L-lysyl-[4-amino-5-hydroxymethyl-2-methylpyrimidine phosphate synthase] + (2S)-2-amino-5-hydroxy-4-oxopentanoyl-[4-amino-5-hydroxymethyl-2-methylpyrimidine phosphate synthase] + 4-amino-2-methyl-5-(phosphooxymethyl)pyrimidine + 3-oxopropanoate + 2 Fe(2+) + 2 H(+)</text>
        <dbReference type="Rhea" id="RHEA:65756"/>
        <dbReference type="Rhea" id="RHEA-COMP:16892"/>
        <dbReference type="Rhea" id="RHEA-COMP:16893"/>
        <dbReference type="Rhea" id="RHEA-COMP:16894"/>
        <dbReference type="Rhea" id="RHEA-COMP:16895"/>
        <dbReference type="ChEBI" id="CHEBI:15377"/>
        <dbReference type="ChEBI" id="CHEBI:15378"/>
        <dbReference type="ChEBI" id="CHEBI:29033"/>
        <dbReference type="ChEBI" id="CHEBI:29034"/>
        <dbReference type="ChEBI" id="CHEBI:29969"/>
        <dbReference type="ChEBI" id="CHEBI:29979"/>
        <dbReference type="ChEBI" id="CHEBI:33190"/>
        <dbReference type="ChEBI" id="CHEBI:58354"/>
        <dbReference type="ChEBI" id="CHEBI:143915"/>
        <dbReference type="ChEBI" id="CHEBI:157692"/>
    </reaction>
    <physiologicalReaction direction="left-to-right" evidence="11">
        <dbReference type="Rhea" id="RHEA:65757"/>
    </physiologicalReaction>
</comment>
<dbReference type="GO" id="GO:0016740">
    <property type="term" value="F:transferase activity"/>
    <property type="evidence" value="ECO:0007669"/>
    <property type="project" value="UniProtKB-KW"/>
</dbReference>
<dbReference type="RefSeq" id="WP_183832877.1">
    <property type="nucleotide sequence ID" value="NZ_JACHEU010000007.1"/>
</dbReference>